<comment type="caution">
    <text evidence="7">The sequence shown here is derived from an EMBL/GenBank/DDBJ whole genome shotgun (WGS) entry which is preliminary data.</text>
</comment>
<feature type="binding site" evidence="2">
    <location>
        <position position="83"/>
    </location>
    <ligand>
        <name>Fe cation</name>
        <dbReference type="ChEBI" id="CHEBI:24875"/>
    </ligand>
</feature>
<comment type="cofactor">
    <cofactor evidence="2">
        <name>Fe cation</name>
        <dbReference type="ChEBI" id="CHEBI:24875"/>
    </cofactor>
    <text evidence="2">Binds 1 Fe cation per subunit.</text>
</comment>
<evidence type="ECO:0000256" key="2">
    <source>
        <dbReference type="PIRSR" id="PIRSR006232-1"/>
    </source>
</evidence>
<dbReference type="InterPro" id="IPR012093">
    <property type="entry name" value="Pirin"/>
</dbReference>
<feature type="domain" description="Pirin N-terminal" evidence="5">
    <location>
        <begin position="6"/>
        <end position="104"/>
    </location>
</feature>
<comment type="similarity">
    <text evidence="1 3">Belongs to the pirin family.</text>
</comment>
<dbReference type="Proteomes" id="UP000664859">
    <property type="component" value="Unassembled WGS sequence"/>
</dbReference>
<sequence length="316" mass="34420">MAGLSDPFLLLAHHNHAFYPLDPFRPISNLLLPEGFPSHPHRGFQTVTYVMEGGMVHRDNLGVKQTYGAGSVQVLDAGSGLMHEEMWSIDPWKRTGIEIYQLWVNLPAQHKMSKARIQLLGEGTDTPLPRVTLPSKAEVVVIAGEVAGQRSPSALHRTPLSILHVTVQPGGHFEHPLPRHHTCLVYVRKGDMTVKGGGDSDSDSTRPAAQRSLESSSSGGAAVATHCMAWLGGSGDAVLLANEGNSELDFLLLEGEPLGEPRAAGGSFVMNTPQEIGQAYEDYNRGFFGAPWDHKLSDEDWLSVVRRNRRGDSEPQ</sequence>
<accession>A0A835YT14</accession>
<dbReference type="InterPro" id="IPR003829">
    <property type="entry name" value="Pirin_N_dom"/>
</dbReference>
<feature type="binding site" evidence="2">
    <location>
        <position position="39"/>
    </location>
    <ligand>
        <name>Fe cation</name>
        <dbReference type="ChEBI" id="CHEBI:24875"/>
    </ligand>
</feature>
<keyword evidence="2" id="KW-0408">Iron</keyword>
<dbReference type="Pfam" id="PF02678">
    <property type="entry name" value="Pirin"/>
    <property type="match status" value="1"/>
</dbReference>
<evidence type="ECO:0000313" key="7">
    <source>
        <dbReference type="EMBL" id="KAG5180133.1"/>
    </source>
</evidence>
<proteinExistence type="inferred from homology"/>
<evidence type="ECO:0000256" key="3">
    <source>
        <dbReference type="RuleBase" id="RU003457"/>
    </source>
</evidence>
<dbReference type="InterPro" id="IPR011051">
    <property type="entry name" value="RmlC_Cupin_sf"/>
</dbReference>
<dbReference type="PANTHER" id="PTHR13903">
    <property type="entry name" value="PIRIN-RELATED"/>
    <property type="match status" value="1"/>
</dbReference>
<keyword evidence="8" id="KW-1185">Reference proteome</keyword>
<gene>
    <name evidence="7" type="ORF">JKP88DRAFT_349699</name>
</gene>
<protein>
    <submittedName>
        <fullName evidence="7">RmlC-like cupin domain-containing protein</fullName>
    </submittedName>
</protein>
<evidence type="ECO:0000256" key="1">
    <source>
        <dbReference type="ARBA" id="ARBA00008416"/>
    </source>
</evidence>
<evidence type="ECO:0000259" key="5">
    <source>
        <dbReference type="Pfam" id="PF02678"/>
    </source>
</evidence>
<feature type="domain" description="Pirin C-terminal" evidence="6">
    <location>
        <begin position="163"/>
        <end position="289"/>
    </location>
</feature>
<dbReference type="Gene3D" id="2.60.120.10">
    <property type="entry name" value="Jelly Rolls"/>
    <property type="match status" value="2"/>
</dbReference>
<dbReference type="EMBL" id="JAFCMP010000412">
    <property type="protein sequence ID" value="KAG5180133.1"/>
    <property type="molecule type" value="Genomic_DNA"/>
</dbReference>
<feature type="region of interest" description="Disordered" evidence="4">
    <location>
        <begin position="195"/>
        <end position="218"/>
    </location>
</feature>
<name>A0A835YT14_9STRA</name>
<dbReference type="InterPro" id="IPR014710">
    <property type="entry name" value="RmlC-like_jellyroll"/>
</dbReference>
<dbReference type="AlphaFoldDB" id="A0A835YT14"/>
<dbReference type="CDD" id="cd02247">
    <property type="entry name" value="cupin_pirin_C"/>
    <property type="match status" value="1"/>
</dbReference>
<dbReference type="Pfam" id="PF05726">
    <property type="entry name" value="Pirin_C"/>
    <property type="match status" value="1"/>
</dbReference>
<organism evidence="7 8">
    <name type="scientific">Tribonema minus</name>
    <dbReference type="NCBI Taxonomy" id="303371"/>
    <lineage>
        <taxon>Eukaryota</taxon>
        <taxon>Sar</taxon>
        <taxon>Stramenopiles</taxon>
        <taxon>Ochrophyta</taxon>
        <taxon>PX clade</taxon>
        <taxon>Xanthophyceae</taxon>
        <taxon>Tribonematales</taxon>
        <taxon>Tribonemataceae</taxon>
        <taxon>Tribonema</taxon>
    </lineage>
</organism>
<dbReference type="PIRSF" id="PIRSF006232">
    <property type="entry name" value="Pirin"/>
    <property type="match status" value="1"/>
</dbReference>
<dbReference type="PANTHER" id="PTHR13903:SF8">
    <property type="entry name" value="PIRIN"/>
    <property type="match status" value="1"/>
</dbReference>
<dbReference type="InterPro" id="IPR008778">
    <property type="entry name" value="Pirin_C_dom"/>
</dbReference>
<keyword evidence="2" id="KW-0479">Metal-binding</keyword>
<feature type="binding site" evidence="2">
    <location>
        <position position="85"/>
    </location>
    <ligand>
        <name>Fe cation</name>
        <dbReference type="ChEBI" id="CHEBI:24875"/>
    </ligand>
</feature>
<dbReference type="SUPFAM" id="SSF51182">
    <property type="entry name" value="RmlC-like cupins"/>
    <property type="match status" value="1"/>
</dbReference>
<evidence type="ECO:0000256" key="4">
    <source>
        <dbReference type="SAM" id="MobiDB-lite"/>
    </source>
</evidence>
<dbReference type="GO" id="GO:0046872">
    <property type="term" value="F:metal ion binding"/>
    <property type="evidence" value="ECO:0007669"/>
    <property type="project" value="UniProtKB-KW"/>
</dbReference>
<dbReference type="OrthoDB" id="198735at2759"/>
<evidence type="ECO:0000313" key="8">
    <source>
        <dbReference type="Proteomes" id="UP000664859"/>
    </source>
</evidence>
<evidence type="ECO:0000259" key="6">
    <source>
        <dbReference type="Pfam" id="PF05726"/>
    </source>
</evidence>
<feature type="binding site" evidence="2">
    <location>
        <position position="41"/>
    </location>
    <ligand>
        <name>Fe cation</name>
        <dbReference type="ChEBI" id="CHEBI:24875"/>
    </ligand>
</feature>
<reference evidence="7" key="1">
    <citation type="submission" date="2021-02" db="EMBL/GenBank/DDBJ databases">
        <title>First Annotated Genome of the Yellow-green Alga Tribonema minus.</title>
        <authorList>
            <person name="Mahan K.M."/>
        </authorList>
    </citation>
    <scope>NUCLEOTIDE SEQUENCE</scope>
    <source>
        <strain evidence="7">UTEX B ZZ1240</strain>
    </source>
</reference>